<evidence type="ECO:0000259" key="1">
    <source>
        <dbReference type="Pfam" id="PF13610"/>
    </source>
</evidence>
<feature type="domain" description="DDE" evidence="1">
    <location>
        <begin position="7"/>
        <end position="97"/>
    </location>
</feature>
<dbReference type="AlphaFoldDB" id="A0A6J5FBQ0"/>
<proteinExistence type="predicted"/>
<dbReference type="Pfam" id="PF13610">
    <property type="entry name" value="DDE_Tnp_IS240"/>
    <property type="match status" value="1"/>
</dbReference>
<keyword evidence="3" id="KW-1185">Reference proteome</keyword>
<dbReference type="EMBL" id="CADIKH010000192">
    <property type="protein sequence ID" value="CAB3774877.1"/>
    <property type="molecule type" value="Genomic_DNA"/>
</dbReference>
<evidence type="ECO:0000313" key="3">
    <source>
        <dbReference type="Proteomes" id="UP000494363"/>
    </source>
</evidence>
<reference evidence="2 3" key="1">
    <citation type="submission" date="2020-04" db="EMBL/GenBank/DDBJ databases">
        <authorList>
            <person name="De Canck E."/>
        </authorList>
    </citation>
    <scope>NUCLEOTIDE SEQUENCE [LARGE SCALE GENOMIC DNA]</scope>
    <source>
        <strain evidence="2 3">LMG 29542</strain>
    </source>
</reference>
<name>A0A6J5FBQ0_9BURK</name>
<dbReference type="InterPro" id="IPR032874">
    <property type="entry name" value="DDE_dom"/>
</dbReference>
<accession>A0A6J5FBQ0</accession>
<protein>
    <recommendedName>
        <fullName evidence="1">DDE domain-containing protein</fullName>
    </recommendedName>
</protein>
<sequence length="121" mass="13800">MWLRPKVRKVLRHQGQSPTTITLDGYAASHRAVREMKADGLLREDTKHRSPKYMNNLVEQDHRHIKSRTNVMLGFKRFRTAATTISGIELMHRIRNGQFDLAKLGLKGIAAPAVWNAVLSD</sequence>
<organism evidence="2 3">
    <name type="scientific">Paraburkholderia humisilvae</name>
    <dbReference type="NCBI Taxonomy" id="627669"/>
    <lineage>
        <taxon>Bacteria</taxon>
        <taxon>Pseudomonadati</taxon>
        <taxon>Pseudomonadota</taxon>
        <taxon>Betaproteobacteria</taxon>
        <taxon>Burkholderiales</taxon>
        <taxon>Burkholderiaceae</taxon>
        <taxon>Paraburkholderia</taxon>
    </lineage>
</organism>
<dbReference type="Proteomes" id="UP000494363">
    <property type="component" value="Unassembled WGS sequence"/>
</dbReference>
<gene>
    <name evidence="2" type="ORF">LMG29542_08259</name>
</gene>
<evidence type="ECO:0000313" key="2">
    <source>
        <dbReference type="EMBL" id="CAB3774877.1"/>
    </source>
</evidence>